<gene>
    <name evidence="3" type="ORF">AMQ84_04070</name>
</gene>
<sequence>MRGEVDPESIINLVTNIGFPAAISLILLKYVLQNMESQFKQLDKTVRELTRAVQTLNVELKKSASETLKKND</sequence>
<accession>A0A132U9I8</accession>
<feature type="coiled-coil region" evidence="1">
    <location>
        <begin position="32"/>
        <end position="66"/>
    </location>
</feature>
<evidence type="ECO:0008006" key="5">
    <source>
        <dbReference type="Google" id="ProtNLM"/>
    </source>
</evidence>
<dbReference type="EMBL" id="LIRB01000102">
    <property type="protein sequence ID" value="KWX80299.1"/>
    <property type="molecule type" value="Genomic_DNA"/>
</dbReference>
<dbReference type="AlphaFoldDB" id="A0A132U9I8"/>
<dbReference type="PATRIC" id="fig|483937.3.peg.5008"/>
<proteinExistence type="predicted"/>
<keyword evidence="4" id="KW-1185">Reference proteome</keyword>
<reference evidence="3 4" key="1">
    <citation type="submission" date="2015-08" db="EMBL/GenBank/DDBJ databases">
        <title>Genomes of Paenibacillus riograndensis.</title>
        <authorList>
            <person name="Sant'Anna F.H."/>
            <person name="Souza R."/>
            <person name="Ambrosini A."/>
            <person name="Bach E."/>
            <person name="Fernandes G."/>
            <person name="Balsanelli E."/>
            <person name="Baura V.A."/>
            <person name="Pedrosa F.O."/>
            <person name="Souza E.M."/>
            <person name="Passaglia L."/>
        </authorList>
    </citation>
    <scope>NUCLEOTIDE SEQUENCE [LARGE SCALE GENOMIC DNA]</scope>
    <source>
        <strain evidence="3 4">CAS34</strain>
    </source>
</reference>
<keyword evidence="2" id="KW-0472">Membrane</keyword>
<keyword evidence="1" id="KW-0175">Coiled coil</keyword>
<dbReference type="Proteomes" id="UP000070475">
    <property type="component" value="Unassembled WGS sequence"/>
</dbReference>
<organism evidence="3 4">
    <name type="scientific">Paenibacillus riograndensis</name>
    <dbReference type="NCBI Taxonomy" id="483937"/>
    <lineage>
        <taxon>Bacteria</taxon>
        <taxon>Bacillati</taxon>
        <taxon>Bacillota</taxon>
        <taxon>Bacilli</taxon>
        <taxon>Bacillales</taxon>
        <taxon>Paenibacillaceae</taxon>
        <taxon>Paenibacillus</taxon>
        <taxon>Paenibacillus sonchi group</taxon>
    </lineage>
</organism>
<evidence type="ECO:0000256" key="2">
    <source>
        <dbReference type="SAM" id="Phobius"/>
    </source>
</evidence>
<name>A0A132U9I8_9BACL</name>
<evidence type="ECO:0000256" key="1">
    <source>
        <dbReference type="SAM" id="Coils"/>
    </source>
</evidence>
<protein>
    <recommendedName>
        <fullName evidence="5">YvrJ family protein</fullName>
    </recommendedName>
</protein>
<feature type="transmembrane region" description="Helical" evidence="2">
    <location>
        <begin position="13"/>
        <end position="32"/>
    </location>
</feature>
<evidence type="ECO:0000313" key="4">
    <source>
        <dbReference type="Proteomes" id="UP000070475"/>
    </source>
</evidence>
<keyword evidence="2" id="KW-0812">Transmembrane</keyword>
<evidence type="ECO:0000313" key="3">
    <source>
        <dbReference type="EMBL" id="KWX80299.1"/>
    </source>
</evidence>
<comment type="caution">
    <text evidence="3">The sequence shown here is derived from an EMBL/GenBank/DDBJ whole genome shotgun (WGS) entry which is preliminary data.</text>
</comment>
<keyword evidence="2" id="KW-1133">Transmembrane helix</keyword>